<proteinExistence type="predicted"/>
<feature type="region of interest" description="Disordered" evidence="1">
    <location>
        <begin position="115"/>
        <end position="183"/>
    </location>
</feature>
<evidence type="ECO:0000313" key="2">
    <source>
        <dbReference type="EMBL" id="KAF4460098.1"/>
    </source>
</evidence>
<keyword evidence="3" id="KW-1185">Reference proteome</keyword>
<feature type="region of interest" description="Disordered" evidence="1">
    <location>
        <begin position="26"/>
        <end position="86"/>
    </location>
</feature>
<evidence type="ECO:0000313" key="3">
    <source>
        <dbReference type="Proteomes" id="UP000554235"/>
    </source>
</evidence>
<feature type="compositionally biased region" description="Basic and acidic residues" evidence="1">
    <location>
        <begin position="34"/>
        <end position="57"/>
    </location>
</feature>
<gene>
    <name evidence="2" type="ORF">FALBO_13126</name>
</gene>
<organism evidence="2 3">
    <name type="scientific">Fusarium albosuccineum</name>
    <dbReference type="NCBI Taxonomy" id="1237068"/>
    <lineage>
        <taxon>Eukaryota</taxon>
        <taxon>Fungi</taxon>
        <taxon>Dikarya</taxon>
        <taxon>Ascomycota</taxon>
        <taxon>Pezizomycotina</taxon>
        <taxon>Sordariomycetes</taxon>
        <taxon>Hypocreomycetidae</taxon>
        <taxon>Hypocreales</taxon>
        <taxon>Nectriaceae</taxon>
        <taxon>Fusarium</taxon>
        <taxon>Fusarium decemcellulare species complex</taxon>
    </lineage>
</organism>
<name>A0A8H4P7D3_9HYPO</name>
<reference evidence="2 3" key="1">
    <citation type="submission" date="2020-01" db="EMBL/GenBank/DDBJ databases">
        <title>Identification and distribution of gene clusters putatively required for synthesis of sphingolipid metabolism inhibitors in phylogenetically diverse species of the filamentous fungus Fusarium.</title>
        <authorList>
            <person name="Kim H.-S."/>
            <person name="Busman M."/>
            <person name="Brown D.W."/>
            <person name="Divon H."/>
            <person name="Uhlig S."/>
            <person name="Proctor R.H."/>
        </authorList>
    </citation>
    <scope>NUCLEOTIDE SEQUENCE [LARGE SCALE GENOMIC DNA]</scope>
    <source>
        <strain evidence="2 3">NRRL 20459</strain>
    </source>
</reference>
<dbReference type="AlphaFoldDB" id="A0A8H4P7D3"/>
<protein>
    <submittedName>
        <fullName evidence="2">Uncharacterized protein</fullName>
    </submittedName>
</protein>
<sequence>MGNIIRFADGPSRDSVMSNGNQVVVEDAQSDGSRTLRAESPDLHSETGENAEGDHADTQGGDAVHRPSPAPRPEATSPAPDCQSHFRAIDPEILARVGNFASPFHPWSTSITQHSANATRASSNSDGSSNLSADSDSVSGDSSTSSSGSSSGIDEISSNDGTSSSGSTSNSDGMSTDDSTSSSLFERRSRVFNDLWDVFGQEAHLLGARAARTQHDNLSQRLDDHGQRLTILAESANIRHTGISDELLEVRDRLNAIDDEVKMSIGHYPRLQRGFSSRLALLEERVDEELANLKTVFAGRIDRLEQNINDRFTLLEESIDSRLAVLERRDIEPNNLQAGSSSRSGKRKRRD</sequence>
<dbReference type="Proteomes" id="UP000554235">
    <property type="component" value="Unassembled WGS sequence"/>
</dbReference>
<feature type="compositionally biased region" description="Low complexity" evidence="1">
    <location>
        <begin position="121"/>
        <end position="183"/>
    </location>
</feature>
<dbReference type="EMBL" id="JAADYS010002016">
    <property type="protein sequence ID" value="KAF4460098.1"/>
    <property type="molecule type" value="Genomic_DNA"/>
</dbReference>
<comment type="caution">
    <text evidence="2">The sequence shown here is derived from an EMBL/GenBank/DDBJ whole genome shotgun (WGS) entry which is preliminary data.</text>
</comment>
<evidence type="ECO:0000256" key="1">
    <source>
        <dbReference type="SAM" id="MobiDB-lite"/>
    </source>
</evidence>
<accession>A0A8H4P7D3</accession>
<feature type="region of interest" description="Disordered" evidence="1">
    <location>
        <begin position="1"/>
        <end position="20"/>
    </location>
</feature>